<keyword evidence="4 5" id="KW-0472">Membrane</keyword>
<dbReference type="PANTHER" id="PTHR10283">
    <property type="entry name" value="SOLUTE CARRIER FAMILY 13 MEMBER"/>
    <property type="match status" value="1"/>
</dbReference>
<feature type="transmembrane region" description="Helical" evidence="5">
    <location>
        <begin position="20"/>
        <end position="40"/>
    </location>
</feature>
<keyword evidence="2 5" id="KW-0812">Transmembrane</keyword>
<comment type="subcellular location">
    <subcellularLocation>
        <location evidence="1">Membrane</location>
        <topology evidence="1">Multi-pass membrane protein</topology>
    </subcellularLocation>
</comment>
<organism evidence="6">
    <name type="scientific">marine metagenome</name>
    <dbReference type="NCBI Taxonomy" id="408172"/>
    <lineage>
        <taxon>unclassified sequences</taxon>
        <taxon>metagenomes</taxon>
        <taxon>ecological metagenomes</taxon>
    </lineage>
</organism>
<sequence>MINYFNQSGLSLSYFEWMKNMYPFVLIQIPIVTWIIINTFKPEYKILDSSVRKLVIKVAKSRSMTGRNTITVMIFILIIIGWIFFSETFGLGTIALTGVFLYILGGFVRWNDLNKHTHWGVIILFGATISLGTSIRSTGAALWLADQVIILFGSMMEMFPFFSDLIVILITTTMANILSSSATVAVLGPITMKLVPDMMHIGLVTAASSAFGYFTVVAAPACTIVYSSGMIKSNDFLRLGWRIGLVSILLLIVYVNTYWRFIN</sequence>
<feature type="transmembrane region" description="Helical" evidence="5">
    <location>
        <begin position="202"/>
        <end position="227"/>
    </location>
</feature>
<gene>
    <name evidence="6" type="ORF">METZ01_LOCUS203514</name>
</gene>
<feature type="transmembrane region" description="Helical" evidence="5">
    <location>
        <begin position="91"/>
        <end position="110"/>
    </location>
</feature>
<feature type="transmembrane region" description="Helical" evidence="5">
    <location>
        <begin position="239"/>
        <end position="259"/>
    </location>
</feature>
<proteinExistence type="predicted"/>
<dbReference type="GO" id="GO:0005886">
    <property type="term" value="C:plasma membrane"/>
    <property type="evidence" value="ECO:0007669"/>
    <property type="project" value="TreeGrafter"/>
</dbReference>
<dbReference type="InterPro" id="IPR001898">
    <property type="entry name" value="SLC13A/DASS"/>
</dbReference>
<evidence type="ECO:0000256" key="5">
    <source>
        <dbReference type="SAM" id="Phobius"/>
    </source>
</evidence>
<dbReference type="PANTHER" id="PTHR10283:SF82">
    <property type="entry name" value="SOLUTE CARRIER FAMILY 13 MEMBER 2"/>
    <property type="match status" value="1"/>
</dbReference>
<evidence type="ECO:0000256" key="3">
    <source>
        <dbReference type="ARBA" id="ARBA00022989"/>
    </source>
</evidence>
<reference evidence="6" key="1">
    <citation type="submission" date="2018-05" db="EMBL/GenBank/DDBJ databases">
        <authorList>
            <person name="Lanie J.A."/>
            <person name="Ng W.-L."/>
            <person name="Kazmierczak K.M."/>
            <person name="Andrzejewski T.M."/>
            <person name="Davidsen T.M."/>
            <person name="Wayne K.J."/>
            <person name="Tettelin H."/>
            <person name="Glass J.I."/>
            <person name="Rusch D."/>
            <person name="Podicherti R."/>
            <person name="Tsui H.-C.T."/>
            <person name="Winkler M.E."/>
        </authorList>
    </citation>
    <scope>NUCLEOTIDE SEQUENCE</scope>
</reference>
<dbReference type="GO" id="GO:0008514">
    <property type="term" value="F:organic anion transmembrane transporter activity"/>
    <property type="evidence" value="ECO:0007669"/>
    <property type="project" value="UniProtKB-ARBA"/>
</dbReference>
<protein>
    <recommendedName>
        <fullName evidence="7">Citrate transporter-like domain-containing protein</fullName>
    </recommendedName>
</protein>
<dbReference type="AlphaFoldDB" id="A0A382EJ01"/>
<accession>A0A382EJ01</accession>
<dbReference type="GO" id="GO:1905039">
    <property type="term" value="P:carboxylic acid transmembrane transport"/>
    <property type="evidence" value="ECO:0007669"/>
    <property type="project" value="UniProtKB-ARBA"/>
</dbReference>
<dbReference type="Pfam" id="PF00939">
    <property type="entry name" value="Na_sulph_symp"/>
    <property type="match status" value="1"/>
</dbReference>
<feature type="transmembrane region" description="Helical" evidence="5">
    <location>
        <begin position="165"/>
        <end position="190"/>
    </location>
</feature>
<name>A0A382EJ01_9ZZZZ</name>
<feature type="transmembrane region" description="Helical" evidence="5">
    <location>
        <begin position="69"/>
        <end position="85"/>
    </location>
</feature>
<evidence type="ECO:0000313" key="6">
    <source>
        <dbReference type="EMBL" id="SVB50660.1"/>
    </source>
</evidence>
<dbReference type="EMBL" id="UINC01044768">
    <property type="protein sequence ID" value="SVB50660.1"/>
    <property type="molecule type" value="Genomic_DNA"/>
</dbReference>
<keyword evidence="3 5" id="KW-1133">Transmembrane helix</keyword>
<evidence type="ECO:0000256" key="4">
    <source>
        <dbReference type="ARBA" id="ARBA00023136"/>
    </source>
</evidence>
<evidence type="ECO:0000256" key="1">
    <source>
        <dbReference type="ARBA" id="ARBA00004141"/>
    </source>
</evidence>
<feature type="transmembrane region" description="Helical" evidence="5">
    <location>
        <begin position="122"/>
        <end position="145"/>
    </location>
</feature>
<evidence type="ECO:0000256" key="2">
    <source>
        <dbReference type="ARBA" id="ARBA00022692"/>
    </source>
</evidence>
<evidence type="ECO:0008006" key="7">
    <source>
        <dbReference type="Google" id="ProtNLM"/>
    </source>
</evidence>